<dbReference type="RefSeq" id="YP_009481439.1">
    <property type="nucleotide sequence ID" value="NC_037665.1"/>
</dbReference>
<reference evidence="1" key="1">
    <citation type="journal article" date="2018" name="Nat. Commun.">
        <title>Diversity and evolution of the emerging Pandoraviridae family.</title>
        <authorList>
            <person name="Legendre M."/>
            <person name="Fabre E."/>
            <person name="Poirot O."/>
            <person name="Jeudy S."/>
            <person name="Lartigue A."/>
            <person name="Alempic J.M."/>
            <person name="Beucher L."/>
            <person name="Philippe N."/>
            <person name="Bertaux L."/>
            <person name="Christo-Foroux E."/>
            <person name="Labadie K."/>
            <person name="Coute Y."/>
            <person name="Abergel C."/>
            <person name="Claverie J.M."/>
        </authorList>
    </citation>
    <scope>NUCLEOTIDE SEQUENCE [LARGE SCALE GENOMIC DNA]</scope>
    <source>
        <strain evidence="1">Macleodensis</strain>
    </source>
</reference>
<evidence type="ECO:0000313" key="1">
    <source>
        <dbReference type="EMBL" id="AVK77443.1"/>
    </source>
</evidence>
<protein>
    <submittedName>
        <fullName evidence="1">Uncharacterized protein</fullName>
    </submittedName>
</protein>
<dbReference type="Proteomes" id="UP000249758">
    <property type="component" value="Segment"/>
</dbReference>
<proteinExistence type="predicted"/>
<accession>A0A2U7UG17</accession>
<dbReference type="KEGG" id="vg:36841898"/>
<sequence>MTALGKRPLSMCFGDNHDDNSTALCVPSKRARHAQSHTFGQGRDCDGGSRRDHLVASALVASDDDLQTALAQASTIDIESAVLWLLGNIPALGRLCYAMVATTGGQTTFSPGSLVYAAARRGHPTATCMLLNLCDERDIGSALSAAIDYDDAPALKVIIEACADNDVLSTDAYRRLVCEAMFEAVDAGSAAIVAYLASACDDATLTKALDLSCADHNDANDIGVFAVLWENAGLCAHAYAASLDPCPALDYLDARIARDESCAGPCLARVNDDGDLVSNYCHLAADTPVCVDSWP</sequence>
<dbReference type="GeneID" id="36841898"/>
<dbReference type="EMBL" id="MG011691">
    <property type="protein sequence ID" value="AVK77443.1"/>
    <property type="molecule type" value="Genomic_DNA"/>
</dbReference>
<organism evidence="1">
    <name type="scientific">Pandoravirus macleodensis</name>
    <dbReference type="NCBI Taxonomy" id="2107707"/>
    <lineage>
        <taxon>Viruses</taxon>
        <taxon>Pandoravirus</taxon>
    </lineage>
</organism>
<gene>
    <name evidence="1" type="ORF">pmac_cds_755</name>
</gene>
<name>A0A2U7UG17_9VIRU</name>